<dbReference type="PANTHER" id="PTHR42711:SF16">
    <property type="entry name" value="ABC TRANSPORTER ATP-BINDING PROTEIN"/>
    <property type="match status" value="1"/>
</dbReference>
<dbReference type="InterPro" id="IPR050763">
    <property type="entry name" value="ABC_transporter_ATP-binding"/>
</dbReference>
<dbReference type="EMBL" id="JBHSQV010000186">
    <property type="protein sequence ID" value="MFC5988942.1"/>
    <property type="molecule type" value="Genomic_DNA"/>
</dbReference>
<keyword evidence="6" id="KW-1185">Reference proteome</keyword>
<evidence type="ECO:0000256" key="2">
    <source>
        <dbReference type="ARBA" id="ARBA00022741"/>
    </source>
</evidence>
<name>A0ABW1IUZ8_9BACL</name>
<evidence type="ECO:0000313" key="6">
    <source>
        <dbReference type="Proteomes" id="UP001596250"/>
    </source>
</evidence>
<dbReference type="SMART" id="SM00382">
    <property type="entry name" value="AAA"/>
    <property type="match status" value="1"/>
</dbReference>
<organism evidence="5 6">
    <name type="scientific">Marinicrinis lubricantis</name>
    <dbReference type="NCBI Taxonomy" id="2086470"/>
    <lineage>
        <taxon>Bacteria</taxon>
        <taxon>Bacillati</taxon>
        <taxon>Bacillota</taxon>
        <taxon>Bacilli</taxon>
        <taxon>Bacillales</taxon>
        <taxon>Paenibacillaceae</taxon>
    </lineage>
</organism>
<dbReference type="InterPro" id="IPR027417">
    <property type="entry name" value="P-loop_NTPase"/>
</dbReference>
<reference evidence="6" key="1">
    <citation type="journal article" date="2019" name="Int. J. Syst. Evol. Microbiol.">
        <title>The Global Catalogue of Microorganisms (GCM) 10K type strain sequencing project: providing services to taxonomists for standard genome sequencing and annotation.</title>
        <authorList>
            <consortium name="The Broad Institute Genomics Platform"/>
            <consortium name="The Broad Institute Genome Sequencing Center for Infectious Disease"/>
            <person name="Wu L."/>
            <person name="Ma J."/>
        </authorList>
    </citation>
    <scope>NUCLEOTIDE SEQUENCE [LARGE SCALE GENOMIC DNA]</scope>
    <source>
        <strain evidence="6">CCM 8749</strain>
    </source>
</reference>
<dbReference type="InterPro" id="IPR003593">
    <property type="entry name" value="AAA+_ATPase"/>
</dbReference>
<protein>
    <submittedName>
        <fullName evidence="5">ABC transporter ATP-binding protein</fullName>
    </submittedName>
</protein>
<gene>
    <name evidence="5" type="ORF">ACFPXP_21270</name>
</gene>
<dbReference type="GO" id="GO:0005524">
    <property type="term" value="F:ATP binding"/>
    <property type="evidence" value="ECO:0007669"/>
    <property type="project" value="UniProtKB-KW"/>
</dbReference>
<dbReference type="InterPro" id="IPR003439">
    <property type="entry name" value="ABC_transporter-like_ATP-bd"/>
</dbReference>
<dbReference type="Pfam" id="PF00005">
    <property type="entry name" value="ABC_tran"/>
    <property type="match status" value="1"/>
</dbReference>
<evidence type="ECO:0000256" key="3">
    <source>
        <dbReference type="ARBA" id="ARBA00022840"/>
    </source>
</evidence>
<dbReference type="PROSITE" id="PS00211">
    <property type="entry name" value="ABC_TRANSPORTER_1"/>
    <property type="match status" value="1"/>
</dbReference>
<evidence type="ECO:0000256" key="1">
    <source>
        <dbReference type="ARBA" id="ARBA00022448"/>
    </source>
</evidence>
<dbReference type="CDD" id="cd03230">
    <property type="entry name" value="ABC_DR_subfamily_A"/>
    <property type="match status" value="1"/>
</dbReference>
<evidence type="ECO:0000313" key="5">
    <source>
        <dbReference type="EMBL" id="MFC5988942.1"/>
    </source>
</evidence>
<keyword evidence="1" id="KW-0813">Transport</keyword>
<dbReference type="SUPFAM" id="SSF52540">
    <property type="entry name" value="P-loop containing nucleoside triphosphate hydrolases"/>
    <property type="match status" value="1"/>
</dbReference>
<sequence>MQPVIQAKGLVKRYGRRTAVNRLDLTVERGEVLAVIGPNGAGKSTTLDLLLGLKKPDEGTVTYWSSDPYRHIGVQLQSTPFFYGFTALENLRMFAAFYGLRLKDSVLLSYLDQCGLRETAQTKADRLSGGQQKRLAIAMTLMHHPELIFLDEPTAALDPRARREIRSLIRSLSSKGTTIVFTTHDMEEVHKLATRIIMIVDGIIQAAGTPEQLIAAYGVDSLEELYIHLTEADNEHSRRGSR</sequence>
<proteinExistence type="predicted"/>
<dbReference type="RefSeq" id="WP_379896471.1">
    <property type="nucleotide sequence ID" value="NZ_CBCSCT010000005.1"/>
</dbReference>
<accession>A0ABW1IUZ8</accession>
<evidence type="ECO:0000259" key="4">
    <source>
        <dbReference type="PROSITE" id="PS50893"/>
    </source>
</evidence>
<comment type="caution">
    <text evidence="5">The sequence shown here is derived from an EMBL/GenBank/DDBJ whole genome shotgun (WGS) entry which is preliminary data.</text>
</comment>
<dbReference type="Gene3D" id="3.40.50.300">
    <property type="entry name" value="P-loop containing nucleotide triphosphate hydrolases"/>
    <property type="match status" value="1"/>
</dbReference>
<keyword evidence="3 5" id="KW-0067">ATP-binding</keyword>
<feature type="domain" description="ABC transporter" evidence="4">
    <location>
        <begin position="5"/>
        <end position="226"/>
    </location>
</feature>
<keyword evidence="2" id="KW-0547">Nucleotide-binding</keyword>
<dbReference type="PANTHER" id="PTHR42711">
    <property type="entry name" value="ABC TRANSPORTER ATP-BINDING PROTEIN"/>
    <property type="match status" value="1"/>
</dbReference>
<dbReference type="PROSITE" id="PS50893">
    <property type="entry name" value="ABC_TRANSPORTER_2"/>
    <property type="match status" value="1"/>
</dbReference>
<dbReference type="Proteomes" id="UP001596250">
    <property type="component" value="Unassembled WGS sequence"/>
</dbReference>
<dbReference type="InterPro" id="IPR017871">
    <property type="entry name" value="ABC_transporter-like_CS"/>
</dbReference>